<evidence type="ECO:0000313" key="9">
    <source>
        <dbReference type="Proteomes" id="UP000246635"/>
    </source>
</evidence>
<feature type="signal peptide" evidence="6">
    <location>
        <begin position="1"/>
        <end position="31"/>
    </location>
</feature>
<keyword evidence="3" id="KW-0813">Transport</keyword>
<feature type="region of interest" description="Disordered" evidence="5">
    <location>
        <begin position="36"/>
        <end position="70"/>
    </location>
</feature>
<evidence type="ECO:0000256" key="3">
    <source>
        <dbReference type="ARBA" id="ARBA00022448"/>
    </source>
</evidence>
<evidence type="ECO:0000259" key="7">
    <source>
        <dbReference type="PROSITE" id="PS50983"/>
    </source>
</evidence>
<reference evidence="8 9" key="1">
    <citation type="submission" date="2018-05" db="EMBL/GenBank/DDBJ databases">
        <title>Genomic Encyclopedia of Type Strains, Phase III (KMG-III): the genomes of soil and plant-associated and newly described type strains.</title>
        <authorList>
            <person name="Whitman W."/>
        </authorList>
    </citation>
    <scope>NUCLEOTIDE SEQUENCE [LARGE SCALE GENOMIC DNA]</scope>
    <source>
        <strain evidence="8 9">CECT 5696</strain>
    </source>
</reference>
<dbReference type="AlphaFoldDB" id="A0A2V2YR29"/>
<dbReference type="SUPFAM" id="SSF53807">
    <property type="entry name" value="Helical backbone' metal receptor"/>
    <property type="match status" value="1"/>
</dbReference>
<protein>
    <submittedName>
        <fullName evidence="8">Iron complex transport system substrate-binding protein</fullName>
    </submittedName>
</protein>
<gene>
    <name evidence="8" type="ORF">DFQ01_11494</name>
</gene>
<dbReference type="InterPro" id="IPR051313">
    <property type="entry name" value="Bact_iron-sidero_bind"/>
</dbReference>
<evidence type="ECO:0000256" key="1">
    <source>
        <dbReference type="ARBA" id="ARBA00004196"/>
    </source>
</evidence>
<dbReference type="GO" id="GO:1901678">
    <property type="term" value="P:iron coordination entity transport"/>
    <property type="evidence" value="ECO:0007669"/>
    <property type="project" value="UniProtKB-ARBA"/>
</dbReference>
<feature type="compositionally biased region" description="Basic and acidic residues" evidence="5">
    <location>
        <begin position="36"/>
        <end position="47"/>
    </location>
</feature>
<dbReference type="GO" id="GO:0030288">
    <property type="term" value="C:outer membrane-bounded periplasmic space"/>
    <property type="evidence" value="ECO:0007669"/>
    <property type="project" value="TreeGrafter"/>
</dbReference>
<dbReference type="PROSITE" id="PS51257">
    <property type="entry name" value="PROKAR_LIPOPROTEIN"/>
    <property type="match status" value="1"/>
</dbReference>
<dbReference type="EMBL" id="QGTQ01000014">
    <property type="protein sequence ID" value="PWV99516.1"/>
    <property type="molecule type" value="Genomic_DNA"/>
</dbReference>
<sequence>MLSKKGSRMRTTTGKHLLWLSALLLSFTVLSACGTDEKQSSDAETKTTTEAQNDSTDTSSDQESAKTEEEAAAYPIKLTDELGHEVTLPAKPLRIFAPMLEDQLISLDILPIAQWSNGVEPQNYLQDKLGSVPALSFASGLPSAEQVLAYKPDLIVLHNKYYAEKGIYEQYSKIAPTYVFDNASANVNSSIEKLGTIVGAESQAEAAITAYANKVADAKEKLASSIEGHKAVIIRFNAKGMFFMNGDYYSGAVLSKELGFAQSEVVTGGALEVSLEILPELDADYIFLVNDGHQGDSALKELKDSALWQSASAVKAGHVFETTSDYWLSGGYNAQGKVIDDVIGFLQQ</sequence>
<evidence type="ECO:0000313" key="8">
    <source>
        <dbReference type="EMBL" id="PWV99516.1"/>
    </source>
</evidence>
<evidence type="ECO:0000256" key="2">
    <source>
        <dbReference type="ARBA" id="ARBA00008814"/>
    </source>
</evidence>
<evidence type="ECO:0000256" key="5">
    <source>
        <dbReference type="SAM" id="MobiDB-lite"/>
    </source>
</evidence>
<comment type="subcellular location">
    <subcellularLocation>
        <location evidence="1">Cell envelope</location>
    </subcellularLocation>
</comment>
<dbReference type="PANTHER" id="PTHR30532">
    <property type="entry name" value="IRON III DICITRATE-BINDING PERIPLASMIC PROTEIN"/>
    <property type="match status" value="1"/>
</dbReference>
<evidence type="ECO:0000256" key="6">
    <source>
        <dbReference type="SAM" id="SignalP"/>
    </source>
</evidence>
<feature type="compositionally biased region" description="Polar residues" evidence="5">
    <location>
        <begin position="48"/>
        <end position="62"/>
    </location>
</feature>
<organism evidence="8 9">
    <name type="scientific">Paenibacillus cellulosilyticus</name>
    <dbReference type="NCBI Taxonomy" id="375489"/>
    <lineage>
        <taxon>Bacteria</taxon>
        <taxon>Bacillati</taxon>
        <taxon>Bacillota</taxon>
        <taxon>Bacilli</taxon>
        <taxon>Bacillales</taxon>
        <taxon>Paenibacillaceae</taxon>
        <taxon>Paenibacillus</taxon>
    </lineage>
</organism>
<evidence type="ECO:0000256" key="4">
    <source>
        <dbReference type="ARBA" id="ARBA00022729"/>
    </source>
</evidence>
<keyword evidence="4 6" id="KW-0732">Signal</keyword>
<proteinExistence type="inferred from homology"/>
<comment type="similarity">
    <text evidence="2">Belongs to the bacterial solute-binding protein 8 family.</text>
</comment>
<accession>A0A2V2YR29</accession>
<feature type="domain" description="Fe/B12 periplasmic-binding" evidence="7">
    <location>
        <begin position="92"/>
        <end position="348"/>
    </location>
</feature>
<dbReference type="InterPro" id="IPR002491">
    <property type="entry name" value="ABC_transptr_periplasmic_BD"/>
</dbReference>
<dbReference type="PROSITE" id="PS50983">
    <property type="entry name" value="FE_B12_PBP"/>
    <property type="match status" value="1"/>
</dbReference>
<name>A0A2V2YR29_9BACL</name>
<keyword evidence="9" id="KW-1185">Reference proteome</keyword>
<feature type="chain" id="PRO_5039025288" evidence="6">
    <location>
        <begin position="32"/>
        <end position="348"/>
    </location>
</feature>
<comment type="caution">
    <text evidence="8">The sequence shown here is derived from an EMBL/GenBank/DDBJ whole genome shotgun (WGS) entry which is preliminary data.</text>
</comment>
<dbReference type="Pfam" id="PF01497">
    <property type="entry name" value="Peripla_BP_2"/>
    <property type="match status" value="1"/>
</dbReference>
<dbReference type="PANTHER" id="PTHR30532:SF1">
    <property type="entry name" value="IRON(3+)-HYDROXAMATE-BINDING PROTEIN FHUD"/>
    <property type="match status" value="1"/>
</dbReference>
<dbReference type="Gene3D" id="3.40.50.1980">
    <property type="entry name" value="Nitrogenase molybdenum iron protein domain"/>
    <property type="match status" value="2"/>
</dbReference>
<dbReference type="Proteomes" id="UP000246635">
    <property type="component" value="Unassembled WGS sequence"/>
</dbReference>